<gene>
    <name evidence="2" type="ORF">PFISCL1PPCAC_24801</name>
</gene>
<feature type="non-terminal residue" evidence="2">
    <location>
        <position position="83"/>
    </location>
</feature>
<comment type="caution">
    <text evidence="2">The sequence shown here is derived from an EMBL/GenBank/DDBJ whole genome shotgun (WGS) entry which is preliminary data.</text>
</comment>
<accession>A0AAV5WV68</accession>
<name>A0AAV5WV68_9BILA</name>
<evidence type="ECO:0000313" key="3">
    <source>
        <dbReference type="Proteomes" id="UP001432322"/>
    </source>
</evidence>
<organism evidence="2 3">
    <name type="scientific">Pristionchus fissidentatus</name>
    <dbReference type="NCBI Taxonomy" id="1538716"/>
    <lineage>
        <taxon>Eukaryota</taxon>
        <taxon>Metazoa</taxon>
        <taxon>Ecdysozoa</taxon>
        <taxon>Nematoda</taxon>
        <taxon>Chromadorea</taxon>
        <taxon>Rhabditida</taxon>
        <taxon>Rhabditina</taxon>
        <taxon>Diplogasteromorpha</taxon>
        <taxon>Diplogasteroidea</taxon>
        <taxon>Neodiplogasteridae</taxon>
        <taxon>Pristionchus</taxon>
    </lineage>
</organism>
<dbReference type="Proteomes" id="UP001432322">
    <property type="component" value="Unassembled WGS sequence"/>
</dbReference>
<reference evidence="2" key="1">
    <citation type="submission" date="2023-10" db="EMBL/GenBank/DDBJ databases">
        <title>Genome assembly of Pristionchus species.</title>
        <authorList>
            <person name="Yoshida K."/>
            <person name="Sommer R.J."/>
        </authorList>
    </citation>
    <scope>NUCLEOTIDE SEQUENCE</scope>
    <source>
        <strain evidence="2">RS5133</strain>
    </source>
</reference>
<sequence length="83" mass="9501">MGGPERPSTPELVARALEIKPLPQRNERREMQLPEGAEQSIEFWKSRKNDILSNEGFMGDPSIPPLPKFAQERIERMVSRDAL</sequence>
<feature type="region of interest" description="Disordered" evidence="1">
    <location>
        <begin position="1"/>
        <end position="37"/>
    </location>
</feature>
<protein>
    <submittedName>
        <fullName evidence="2">Uncharacterized protein</fullName>
    </submittedName>
</protein>
<proteinExistence type="predicted"/>
<evidence type="ECO:0000256" key="1">
    <source>
        <dbReference type="SAM" id="MobiDB-lite"/>
    </source>
</evidence>
<dbReference type="AlphaFoldDB" id="A0AAV5WV68"/>
<evidence type="ECO:0000313" key="2">
    <source>
        <dbReference type="EMBL" id="GMT33504.1"/>
    </source>
</evidence>
<keyword evidence="3" id="KW-1185">Reference proteome</keyword>
<dbReference type="EMBL" id="BTSY01000006">
    <property type="protein sequence ID" value="GMT33504.1"/>
    <property type="molecule type" value="Genomic_DNA"/>
</dbReference>